<dbReference type="GO" id="GO:0007039">
    <property type="term" value="P:protein catabolic process in the vacuole"/>
    <property type="evidence" value="ECO:0007669"/>
    <property type="project" value="TreeGrafter"/>
</dbReference>
<proteinExistence type="predicted"/>
<dbReference type="AlphaFoldDB" id="A0A9W9XE01"/>
<dbReference type="GO" id="GO:0005773">
    <property type="term" value="C:vacuole"/>
    <property type="evidence" value="ECO:0007669"/>
    <property type="project" value="GOC"/>
</dbReference>
<evidence type="ECO:0000313" key="3">
    <source>
        <dbReference type="EMBL" id="KAJ5489559.1"/>
    </source>
</evidence>
<gene>
    <name evidence="3" type="ORF">N7539_004449</name>
</gene>
<keyword evidence="4" id="KW-1185">Reference proteome</keyword>
<feature type="region of interest" description="Disordered" evidence="1">
    <location>
        <begin position="109"/>
        <end position="155"/>
    </location>
</feature>
<dbReference type="Proteomes" id="UP001148312">
    <property type="component" value="Unassembled WGS sequence"/>
</dbReference>
<dbReference type="InterPro" id="IPR052292">
    <property type="entry name" value="Glucose_repression_reg"/>
</dbReference>
<feature type="compositionally biased region" description="Basic and acidic residues" evidence="1">
    <location>
        <begin position="109"/>
        <end position="122"/>
    </location>
</feature>
<feature type="compositionally biased region" description="Polar residues" evidence="1">
    <location>
        <begin position="131"/>
        <end position="142"/>
    </location>
</feature>
<feature type="domain" description="Nitrogen regulatory protein areA GATA-like" evidence="2">
    <location>
        <begin position="173"/>
        <end position="200"/>
    </location>
</feature>
<feature type="region of interest" description="Disordered" evidence="1">
    <location>
        <begin position="389"/>
        <end position="504"/>
    </location>
</feature>
<dbReference type="Pfam" id="PF08550">
    <property type="entry name" value="GATA_AreA"/>
    <property type="match status" value="1"/>
</dbReference>
<comment type="caution">
    <text evidence="3">The sequence shown here is derived from an EMBL/GenBank/DDBJ whole genome shotgun (WGS) entry which is preliminary data.</text>
</comment>
<dbReference type="InterPro" id="IPR013860">
    <property type="entry name" value="AreA_GATA"/>
</dbReference>
<feature type="compositionally biased region" description="Low complexity" evidence="1">
    <location>
        <begin position="436"/>
        <end position="477"/>
    </location>
</feature>
<evidence type="ECO:0000259" key="2">
    <source>
        <dbReference type="Pfam" id="PF08550"/>
    </source>
</evidence>
<dbReference type="GO" id="GO:0042149">
    <property type="term" value="P:cellular response to glucose starvation"/>
    <property type="evidence" value="ECO:0007669"/>
    <property type="project" value="TreeGrafter"/>
</dbReference>
<dbReference type="PANTHER" id="PTHR28051">
    <property type="entry name" value="PROTEIN MTL1-RELATED"/>
    <property type="match status" value="1"/>
</dbReference>
<sequence length="576" mass="63402">MTTVLVNPRDQPSHQFARDSVQSPTVQRYFLGDHGVPPKSSPMQLAYSPRECPSPVPSSTLSSLPASPNFIASAQDPLAYTPTTLSSLSLADDHEDLILPAYDTELHKLPKPLESDRDRDQDTVSDASADGASQTPTWSCQTPAADDTSVEEEPSRHVDYLSHEWREEDIWASWRYVTARKESYSNGVRLENASWRTWAKAKHNLGTVSPEALNWLKDCDVTLLYGPLKTSSFRDVMTLNASPPPSRLETPSSYLEPKPILKKKTMSETILQRSLSQHVLLQHAGAILKAQEAGNNWTRPSFPRSNTDLDHLAHRTGSSTYSLGGTVTTSSWSGMTSPSERRHIHFNNEVEQCIAVEIKDVDDDERWPPAFEEESSSDDSVVMMRQIPSGVPLSSCSTPRNSFSSDSKTIAPLPSTTLKYRGDTPEPRESLFSRWSTSTSSSPSSCSVSPSPSASSPFAAAASPSSSPSAKLSPTPSVATLRPPQPSANFLLDDDDEDPSLDFTGQYLQRDQPWFAAEDEEDRPDRPLHLTSSGMFMPYGDNEGESANPGILGRVVDTVNTARDIAHVIWNVGWRR</sequence>
<feature type="compositionally biased region" description="Basic and acidic residues" evidence="1">
    <location>
        <begin position="420"/>
        <end position="431"/>
    </location>
</feature>
<dbReference type="EMBL" id="JAPWDQ010000004">
    <property type="protein sequence ID" value="KAJ5489559.1"/>
    <property type="molecule type" value="Genomic_DNA"/>
</dbReference>
<organism evidence="3 4">
    <name type="scientific">Penicillium diatomitis</name>
    <dbReference type="NCBI Taxonomy" id="2819901"/>
    <lineage>
        <taxon>Eukaryota</taxon>
        <taxon>Fungi</taxon>
        <taxon>Dikarya</taxon>
        <taxon>Ascomycota</taxon>
        <taxon>Pezizomycotina</taxon>
        <taxon>Eurotiomycetes</taxon>
        <taxon>Eurotiomycetidae</taxon>
        <taxon>Eurotiales</taxon>
        <taxon>Aspergillaceae</taxon>
        <taxon>Penicillium</taxon>
    </lineage>
</organism>
<accession>A0A9W9XE01</accession>
<evidence type="ECO:0000313" key="4">
    <source>
        <dbReference type="Proteomes" id="UP001148312"/>
    </source>
</evidence>
<reference evidence="3" key="1">
    <citation type="submission" date="2022-12" db="EMBL/GenBank/DDBJ databases">
        <authorList>
            <person name="Petersen C."/>
        </authorList>
    </citation>
    <scope>NUCLEOTIDE SEQUENCE</scope>
    <source>
        <strain evidence="3">IBT 30728</strain>
    </source>
</reference>
<dbReference type="RefSeq" id="XP_056791592.1">
    <property type="nucleotide sequence ID" value="XM_056934051.1"/>
</dbReference>
<dbReference type="GeneID" id="81624300"/>
<protein>
    <recommendedName>
        <fullName evidence="2">Nitrogen regulatory protein areA GATA-like domain-containing protein</fullName>
    </recommendedName>
</protein>
<name>A0A9W9XE01_9EURO</name>
<reference evidence="3" key="2">
    <citation type="journal article" date="2023" name="IMA Fungus">
        <title>Comparative genomic study of the Penicillium genus elucidates a diverse pangenome and 15 lateral gene transfer events.</title>
        <authorList>
            <person name="Petersen C."/>
            <person name="Sorensen T."/>
            <person name="Nielsen M.R."/>
            <person name="Sondergaard T.E."/>
            <person name="Sorensen J.L."/>
            <person name="Fitzpatrick D.A."/>
            <person name="Frisvad J.C."/>
            <person name="Nielsen K.L."/>
        </authorList>
    </citation>
    <scope>NUCLEOTIDE SEQUENCE</scope>
    <source>
        <strain evidence="3">IBT 30728</strain>
    </source>
</reference>
<dbReference type="PANTHER" id="PTHR28051:SF1">
    <property type="entry name" value="PROTEIN MTL1-RELATED"/>
    <property type="match status" value="1"/>
</dbReference>
<feature type="compositionally biased region" description="Polar residues" evidence="1">
    <location>
        <begin position="392"/>
        <end position="418"/>
    </location>
</feature>
<feature type="region of interest" description="Disordered" evidence="1">
    <location>
        <begin position="1"/>
        <end position="62"/>
    </location>
</feature>
<evidence type="ECO:0000256" key="1">
    <source>
        <dbReference type="SAM" id="MobiDB-lite"/>
    </source>
</evidence>